<reference evidence="4" key="1">
    <citation type="submission" date="2018-08" db="EMBL/GenBank/DDBJ databases">
        <title>Murine metabolic-syndrome-specific gut microbial biobank.</title>
        <authorList>
            <person name="Liu C."/>
        </authorList>
    </citation>
    <scope>NUCLEOTIDE SEQUENCE [LARGE SCALE GENOMIC DNA]</scope>
    <source>
        <strain evidence="4">Z82</strain>
    </source>
</reference>
<dbReference type="Pfam" id="PF23750">
    <property type="entry name" value="RsgI_M"/>
    <property type="match status" value="1"/>
</dbReference>
<feature type="compositionally biased region" description="Acidic residues" evidence="1">
    <location>
        <begin position="246"/>
        <end position="262"/>
    </location>
</feature>
<comment type="caution">
    <text evidence="4">The sequence shown here is derived from an EMBL/GenBank/DDBJ whole genome shotgun (WGS) entry which is preliminary data.</text>
</comment>
<evidence type="ECO:0000313" key="4">
    <source>
        <dbReference type="EMBL" id="NBI33451.1"/>
    </source>
</evidence>
<sequence>MSFSEQQVRQAFEQLHAPRAAIDATLQRIEQLRTQEEASRSVEPASSKDFRVIRSCGRTWRVGLAAACVALALVGVLGVGCKLYFEPTAYVGIDVNPSIELGVNRFDIVVEVRGINEDGEAVLQQAPLLYRSFDEALELLGKSEAFRASVESAAVMEITISSDNEAQTQHLCIQGDRFIEEMPCHGTCSHASDEDRHEAHSHGMGVARYQAARELLALDSSLTMEDCAALSMRELRDRIAAYEMTETADEEPPAGSSEEGEAAADQAAGNHHGQGLGGGHGRGGRERHGG</sequence>
<keyword evidence="2" id="KW-0472">Membrane</keyword>
<dbReference type="AlphaFoldDB" id="A0A7C9P555"/>
<feature type="domain" description="Anti-sigma factor RsgI-like middle" evidence="3">
    <location>
        <begin position="89"/>
        <end position="212"/>
    </location>
</feature>
<evidence type="ECO:0000256" key="2">
    <source>
        <dbReference type="SAM" id="Phobius"/>
    </source>
</evidence>
<keyword evidence="2" id="KW-0812">Transmembrane</keyword>
<proteinExistence type="predicted"/>
<dbReference type="InterPro" id="IPR055431">
    <property type="entry name" value="RsgI_M"/>
</dbReference>
<gene>
    <name evidence="4" type="ORF">D1639_00050</name>
</gene>
<dbReference type="EMBL" id="QWKH01000001">
    <property type="protein sequence ID" value="NBI33451.1"/>
    <property type="molecule type" value="Genomic_DNA"/>
</dbReference>
<feature type="transmembrane region" description="Helical" evidence="2">
    <location>
        <begin position="62"/>
        <end position="85"/>
    </location>
</feature>
<protein>
    <recommendedName>
        <fullName evidence="3">Anti-sigma factor RsgI-like middle domain-containing protein</fullName>
    </recommendedName>
</protein>
<feature type="region of interest" description="Disordered" evidence="1">
    <location>
        <begin position="246"/>
        <end position="290"/>
    </location>
</feature>
<organism evidence="4">
    <name type="scientific">Muribaculaceae bacterium Z82</name>
    <dbReference type="NCBI Taxonomy" id="2304548"/>
    <lineage>
        <taxon>Bacteria</taxon>
        <taxon>Pseudomonadati</taxon>
        <taxon>Bacteroidota</taxon>
        <taxon>Bacteroidia</taxon>
        <taxon>Bacteroidales</taxon>
        <taxon>Muribaculaceae</taxon>
    </lineage>
</organism>
<evidence type="ECO:0000259" key="3">
    <source>
        <dbReference type="Pfam" id="PF23750"/>
    </source>
</evidence>
<feature type="compositionally biased region" description="Gly residues" evidence="1">
    <location>
        <begin position="272"/>
        <end position="281"/>
    </location>
</feature>
<evidence type="ECO:0000256" key="1">
    <source>
        <dbReference type="SAM" id="MobiDB-lite"/>
    </source>
</evidence>
<accession>A0A7C9P555</accession>
<keyword evidence="2" id="KW-1133">Transmembrane helix</keyword>
<name>A0A7C9P555_9BACT</name>